<dbReference type="InterPro" id="IPR000832">
    <property type="entry name" value="GPCR_2_secretin-like"/>
</dbReference>
<keyword evidence="6" id="KW-0297">G-protein coupled receptor</keyword>
<feature type="transmembrane region" description="Helical" evidence="11">
    <location>
        <begin position="350"/>
        <end position="367"/>
    </location>
</feature>
<dbReference type="SUPFAM" id="SSF111418">
    <property type="entry name" value="Hormone receptor domain"/>
    <property type="match status" value="1"/>
</dbReference>
<evidence type="ECO:0000259" key="12">
    <source>
        <dbReference type="PROSITE" id="PS50227"/>
    </source>
</evidence>
<evidence type="ECO:0000256" key="5">
    <source>
        <dbReference type="ARBA" id="ARBA00022989"/>
    </source>
</evidence>
<dbReference type="Pfam" id="PF00002">
    <property type="entry name" value="7tm_2"/>
    <property type="match status" value="1"/>
</dbReference>
<dbReference type="GO" id="GO:0007166">
    <property type="term" value="P:cell surface receptor signaling pathway"/>
    <property type="evidence" value="ECO:0007669"/>
    <property type="project" value="InterPro"/>
</dbReference>
<feature type="transmembrane region" description="Helical" evidence="11">
    <location>
        <begin position="373"/>
        <end position="398"/>
    </location>
</feature>
<feature type="transmembrane region" description="Helical" evidence="11">
    <location>
        <begin position="183"/>
        <end position="202"/>
    </location>
</feature>
<evidence type="ECO:0000256" key="3">
    <source>
        <dbReference type="ARBA" id="ARBA00022475"/>
    </source>
</evidence>
<protein>
    <recommendedName>
        <fullName evidence="16">G-protein coupled receptors family 2 profile 2 domain-containing protein</fullName>
    </recommendedName>
</protein>
<dbReference type="InterPro" id="IPR017983">
    <property type="entry name" value="GPCR_2_secretin-like_CS"/>
</dbReference>
<evidence type="ECO:0000256" key="6">
    <source>
        <dbReference type="ARBA" id="ARBA00023040"/>
    </source>
</evidence>
<evidence type="ECO:0000256" key="1">
    <source>
        <dbReference type="ARBA" id="ARBA00004651"/>
    </source>
</evidence>
<evidence type="ECO:0008006" key="16">
    <source>
        <dbReference type="Google" id="ProtNLM"/>
    </source>
</evidence>
<evidence type="ECO:0000313" key="14">
    <source>
        <dbReference type="EMBL" id="EYC07062.1"/>
    </source>
</evidence>
<evidence type="ECO:0000256" key="10">
    <source>
        <dbReference type="ARBA" id="ARBA00023224"/>
    </source>
</evidence>
<dbReference type="PROSITE" id="PS50261">
    <property type="entry name" value="G_PROTEIN_RECEP_F2_4"/>
    <property type="match status" value="1"/>
</dbReference>
<evidence type="ECO:0000256" key="8">
    <source>
        <dbReference type="ARBA" id="ARBA00023170"/>
    </source>
</evidence>
<evidence type="ECO:0000313" key="15">
    <source>
        <dbReference type="Proteomes" id="UP000024635"/>
    </source>
</evidence>
<evidence type="ECO:0000256" key="7">
    <source>
        <dbReference type="ARBA" id="ARBA00023136"/>
    </source>
</evidence>
<feature type="transmembrane region" description="Helical" evidence="11">
    <location>
        <begin position="302"/>
        <end position="330"/>
    </location>
</feature>
<comment type="subcellular location">
    <subcellularLocation>
        <location evidence="1">Cell membrane</location>
        <topology evidence="1">Multi-pass membrane protein</topology>
    </subcellularLocation>
</comment>
<dbReference type="Pfam" id="PF02793">
    <property type="entry name" value="HRM"/>
    <property type="match status" value="1"/>
</dbReference>
<dbReference type="GO" id="GO:0005886">
    <property type="term" value="C:plasma membrane"/>
    <property type="evidence" value="ECO:0007669"/>
    <property type="project" value="UniProtKB-SubCell"/>
</dbReference>
<proteinExistence type="inferred from homology"/>
<keyword evidence="15" id="KW-1185">Reference proteome</keyword>
<dbReference type="InterPro" id="IPR036445">
    <property type="entry name" value="GPCR_2_extracell_dom_sf"/>
</dbReference>
<evidence type="ECO:0000256" key="2">
    <source>
        <dbReference type="ARBA" id="ARBA00005314"/>
    </source>
</evidence>
<keyword evidence="9" id="KW-0325">Glycoprotein</keyword>
<evidence type="ECO:0000256" key="4">
    <source>
        <dbReference type="ARBA" id="ARBA00022692"/>
    </source>
</evidence>
<dbReference type="SMART" id="SM00008">
    <property type="entry name" value="HormR"/>
    <property type="match status" value="1"/>
</dbReference>
<dbReference type="Proteomes" id="UP000024635">
    <property type="component" value="Unassembled WGS sequence"/>
</dbReference>
<evidence type="ECO:0000259" key="13">
    <source>
        <dbReference type="PROSITE" id="PS50261"/>
    </source>
</evidence>
<dbReference type="PROSITE" id="PS50227">
    <property type="entry name" value="G_PROTEIN_RECEP_F2_3"/>
    <property type="match status" value="1"/>
</dbReference>
<dbReference type="OrthoDB" id="5967113at2759"/>
<dbReference type="PANTHER" id="PTHR45620">
    <property type="entry name" value="PDF RECEPTOR-LIKE PROTEIN-RELATED"/>
    <property type="match status" value="1"/>
</dbReference>
<feature type="domain" description="G-protein coupled receptors family 2 profile 1" evidence="12">
    <location>
        <begin position="37"/>
        <end position="118"/>
    </location>
</feature>
<comment type="similarity">
    <text evidence="2">Belongs to the G-protein coupled receptor 2 family.</text>
</comment>
<keyword evidence="10" id="KW-0807">Transducer</keyword>
<keyword evidence="5 11" id="KW-1133">Transmembrane helix</keyword>
<dbReference type="PANTHER" id="PTHR45620:SF37">
    <property type="entry name" value="G_PROTEIN_RECEP_F2_4 DOMAIN-CONTAINING PROTEIN"/>
    <property type="match status" value="1"/>
</dbReference>
<keyword evidence="3" id="KW-1003">Cell membrane</keyword>
<sequence>MDLGCLHDLYISGPIRYSTSLYNLRKRMSVVRAEISTCYTLSQRNESINDNGCSVSFDKSLCWLKAEYGAKVERLCPFTYCPSVPGCEQVANSHMVTRVCGLNGEWQDSNYSQCIAVVEEYQHCIQGFCRVCPDLLRDLVISVSLTLSIVSVTLLVAAILLFSIFDSIQCRRLSIHKNLATAFVFRFAVLAIWTIVQSTNLFKDCSTFNPQPLWDLEWICKTILWFVIYFQVASVIWMLIEGAYLYSRFTVFAMRHHDAPWFLYMLCGWGVPLVVVICWTVVHEYKSRQQNTFCWVPYAQGNHLWILSGTIGFALIMNFIFLLGIVVILVQKLRTENSAESKKIWRTIKATLLLVPLLGISNIPLFYEPEQPSAVYMLGSAIFQNSQGIFIAVLYCFLNSEIQNAVKRQLSKVPIEFFKPRQRFETERTYVPENRNITKHGMPMEELNGTKKVPQETTPLNQVVPESQIFSVSTVPNTRSPDETD</sequence>
<dbReference type="AlphaFoldDB" id="A0A016TWU9"/>
<feature type="transmembrane region" description="Helical" evidence="11">
    <location>
        <begin position="139"/>
        <end position="162"/>
    </location>
</feature>
<feature type="transmembrane region" description="Helical" evidence="11">
    <location>
        <begin position="222"/>
        <end position="240"/>
    </location>
</feature>
<dbReference type="PRINTS" id="PR00249">
    <property type="entry name" value="GPCRSECRETIN"/>
</dbReference>
<dbReference type="CDD" id="cd15041">
    <property type="entry name" value="7tmB1_hormone_R"/>
    <property type="match status" value="1"/>
</dbReference>
<evidence type="ECO:0000256" key="9">
    <source>
        <dbReference type="ARBA" id="ARBA00023180"/>
    </source>
</evidence>
<keyword evidence="7 11" id="KW-0472">Membrane</keyword>
<organism evidence="14 15">
    <name type="scientific">Ancylostoma ceylanicum</name>
    <dbReference type="NCBI Taxonomy" id="53326"/>
    <lineage>
        <taxon>Eukaryota</taxon>
        <taxon>Metazoa</taxon>
        <taxon>Ecdysozoa</taxon>
        <taxon>Nematoda</taxon>
        <taxon>Chromadorea</taxon>
        <taxon>Rhabditida</taxon>
        <taxon>Rhabditina</taxon>
        <taxon>Rhabditomorpha</taxon>
        <taxon>Strongyloidea</taxon>
        <taxon>Ancylostomatidae</taxon>
        <taxon>Ancylostomatinae</taxon>
        <taxon>Ancylostoma</taxon>
    </lineage>
</organism>
<dbReference type="InterPro" id="IPR017981">
    <property type="entry name" value="GPCR_2-like_7TM"/>
</dbReference>
<dbReference type="Gene3D" id="4.10.1240.10">
    <property type="entry name" value="GPCR, family 2, extracellular hormone receptor domain"/>
    <property type="match status" value="1"/>
</dbReference>
<evidence type="ECO:0000256" key="11">
    <source>
        <dbReference type="SAM" id="Phobius"/>
    </source>
</evidence>
<dbReference type="GO" id="GO:0007188">
    <property type="term" value="P:adenylate cyclase-modulating G protein-coupled receptor signaling pathway"/>
    <property type="evidence" value="ECO:0007669"/>
    <property type="project" value="TreeGrafter"/>
</dbReference>
<feature type="domain" description="G-protein coupled receptors family 2 profile 2" evidence="13">
    <location>
        <begin position="140"/>
        <end position="399"/>
    </location>
</feature>
<dbReference type="EMBL" id="JARK01001408">
    <property type="protein sequence ID" value="EYC07062.1"/>
    <property type="molecule type" value="Genomic_DNA"/>
</dbReference>
<dbReference type="GO" id="GO:0008528">
    <property type="term" value="F:G protein-coupled peptide receptor activity"/>
    <property type="evidence" value="ECO:0007669"/>
    <property type="project" value="TreeGrafter"/>
</dbReference>
<dbReference type="InterPro" id="IPR001879">
    <property type="entry name" value="GPCR_2_extracellular_dom"/>
</dbReference>
<dbReference type="PROSITE" id="PS00649">
    <property type="entry name" value="G_PROTEIN_RECEP_F2_1"/>
    <property type="match status" value="1"/>
</dbReference>
<reference evidence="15" key="1">
    <citation type="journal article" date="2015" name="Nat. Genet.">
        <title>The genome and transcriptome of the zoonotic hookworm Ancylostoma ceylanicum identify infection-specific gene families.</title>
        <authorList>
            <person name="Schwarz E.M."/>
            <person name="Hu Y."/>
            <person name="Antoshechkin I."/>
            <person name="Miller M.M."/>
            <person name="Sternberg P.W."/>
            <person name="Aroian R.V."/>
        </authorList>
    </citation>
    <scope>NUCLEOTIDE SEQUENCE</scope>
    <source>
        <strain evidence="15">HY135</strain>
    </source>
</reference>
<dbReference type="SUPFAM" id="SSF81321">
    <property type="entry name" value="Family A G protein-coupled receptor-like"/>
    <property type="match status" value="1"/>
</dbReference>
<name>A0A016TWU9_9BILA</name>
<dbReference type="STRING" id="53326.A0A016TWU9"/>
<feature type="transmembrane region" description="Helical" evidence="11">
    <location>
        <begin position="261"/>
        <end position="282"/>
    </location>
</feature>
<keyword evidence="4 11" id="KW-0812">Transmembrane</keyword>
<gene>
    <name evidence="14" type="primary">Acey_s0072.g670</name>
    <name evidence="14" type="synonym">Acey-C18B12.2</name>
    <name evidence="14" type="ORF">Y032_0072g670</name>
</gene>
<keyword evidence="8" id="KW-0675">Receptor</keyword>
<dbReference type="InterPro" id="IPR050332">
    <property type="entry name" value="GPCR_2"/>
</dbReference>
<dbReference type="Gene3D" id="1.20.1070.10">
    <property type="entry name" value="Rhodopsin 7-helix transmembrane proteins"/>
    <property type="match status" value="1"/>
</dbReference>
<comment type="caution">
    <text evidence="14">The sequence shown here is derived from an EMBL/GenBank/DDBJ whole genome shotgun (WGS) entry which is preliminary data.</text>
</comment>
<accession>A0A016TWU9</accession>